<keyword evidence="2" id="KW-1185">Reference proteome</keyword>
<proteinExistence type="predicted"/>
<dbReference type="Proteomes" id="UP000276133">
    <property type="component" value="Unassembled WGS sequence"/>
</dbReference>
<name>A0A3M7S8J3_BRAPC</name>
<organism evidence="1 2">
    <name type="scientific">Brachionus plicatilis</name>
    <name type="common">Marine rotifer</name>
    <name type="synonym">Brachionus muelleri</name>
    <dbReference type="NCBI Taxonomy" id="10195"/>
    <lineage>
        <taxon>Eukaryota</taxon>
        <taxon>Metazoa</taxon>
        <taxon>Spiralia</taxon>
        <taxon>Gnathifera</taxon>
        <taxon>Rotifera</taxon>
        <taxon>Eurotatoria</taxon>
        <taxon>Monogononta</taxon>
        <taxon>Pseudotrocha</taxon>
        <taxon>Ploima</taxon>
        <taxon>Brachionidae</taxon>
        <taxon>Brachionus</taxon>
    </lineage>
</organism>
<evidence type="ECO:0000313" key="1">
    <source>
        <dbReference type="EMBL" id="RNA31890.1"/>
    </source>
</evidence>
<sequence>MTINYPYFFSLYYEYFRDEMVFIDCAKAVFLVMRLKYPTRKSGCFTCFQDKCRKTCLVCSAHLDDLTCAVCAAIAAGAVAVVAERPIPVERHFERLQRKVIDGRLWRRRRRRQLGRVLERSSPRRLARSGGGVQVTVVQLVHIVVLLYLVDFDVIVRVGVVVLVGLARRRCPGVERLWRRVAVRASASASVLGQIECAGRATAPRLVHLVQSHVARWVLEVRERCQRHRIQLGVEGQRVHFVMCHARQLSGGHGGRERRRPLHHVLIDLRYT</sequence>
<dbReference type="EMBL" id="REGN01001882">
    <property type="protein sequence ID" value="RNA31890.1"/>
    <property type="molecule type" value="Genomic_DNA"/>
</dbReference>
<reference evidence="1 2" key="1">
    <citation type="journal article" date="2018" name="Sci. Rep.">
        <title>Genomic signatures of local adaptation to the degree of environmental predictability in rotifers.</title>
        <authorList>
            <person name="Franch-Gras L."/>
            <person name="Hahn C."/>
            <person name="Garcia-Roger E.M."/>
            <person name="Carmona M.J."/>
            <person name="Serra M."/>
            <person name="Gomez A."/>
        </authorList>
    </citation>
    <scope>NUCLEOTIDE SEQUENCE [LARGE SCALE GENOMIC DNA]</scope>
    <source>
        <strain evidence="1">HYR1</strain>
    </source>
</reference>
<accession>A0A3M7S8J3</accession>
<gene>
    <name evidence="1" type="ORF">BpHYR1_020555</name>
</gene>
<evidence type="ECO:0000313" key="2">
    <source>
        <dbReference type="Proteomes" id="UP000276133"/>
    </source>
</evidence>
<comment type="caution">
    <text evidence="1">The sequence shown here is derived from an EMBL/GenBank/DDBJ whole genome shotgun (WGS) entry which is preliminary data.</text>
</comment>
<protein>
    <submittedName>
        <fullName evidence="1">Uncharacterized protein</fullName>
    </submittedName>
</protein>
<dbReference type="AlphaFoldDB" id="A0A3M7S8J3"/>